<keyword evidence="1" id="KW-0472">Membrane</keyword>
<protein>
    <submittedName>
        <fullName evidence="2">Uncharacterized protein</fullName>
    </submittedName>
</protein>
<evidence type="ECO:0000313" key="3">
    <source>
        <dbReference type="Proteomes" id="UP000076574"/>
    </source>
</evidence>
<evidence type="ECO:0000313" key="2">
    <source>
        <dbReference type="EMBL" id="KZD24207.1"/>
    </source>
</evidence>
<accession>A0A164A3I4</accession>
<reference evidence="2 3" key="1">
    <citation type="submission" date="2016-03" db="EMBL/GenBank/DDBJ databases">
        <title>Microsymbionts genomes from the relict species Vavilovia formosa (Stev.) Fed.</title>
        <authorList>
            <person name="Kopat V."/>
            <person name="Chirak E."/>
            <person name="Kimeklis A."/>
            <person name="Andronov E."/>
        </authorList>
    </citation>
    <scope>NUCLEOTIDE SEQUENCE [LARGE SCALE GENOMIC DNA]</scope>
    <source>
        <strain evidence="2 3">Vaf07</strain>
    </source>
</reference>
<name>A0A164A3I4_9BRAD</name>
<dbReference type="Proteomes" id="UP000076574">
    <property type="component" value="Unassembled WGS sequence"/>
</dbReference>
<dbReference type="AlphaFoldDB" id="A0A164A3I4"/>
<proteinExistence type="predicted"/>
<sequence>MKSVFVLTLTMLGAIIGVTLFSEIGPVFGFRHMEGSSAIFGFLFGLPVGTVVFGLSAYRYARDLDHRGLRRTVIYIWLVTILLAVSGVVYELWRTSDYLSSNQTAASIQFEISVPDGTSLTGPDAISISMESPKETRSASLGQVTPASGGAAEGLIRGYIDLYRVTPDRVIKAKIGNVVHEFRLELPARPRRQSEFGEWKPADRGPVPKARIRYKYWLMN</sequence>
<comment type="caution">
    <text evidence="2">The sequence shown here is derived from an EMBL/GenBank/DDBJ whole genome shotgun (WGS) entry which is preliminary data.</text>
</comment>
<keyword evidence="1" id="KW-1133">Transmembrane helix</keyword>
<dbReference type="OrthoDB" id="8266121at2"/>
<gene>
    <name evidence="2" type="ORF">A4A58_24000</name>
</gene>
<feature type="transmembrane region" description="Helical" evidence="1">
    <location>
        <begin position="73"/>
        <end position="93"/>
    </location>
</feature>
<feature type="transmembrane region" description="Helical" evidence="1">
    <location>
        <begin position="38"/>
        <end position="61"/>
    </location>
</feature>
<organism evidence="2 3">
    <name type="scientific">Tardiphaga robiniae</name>
    <dbReference type="NCBI Taxonomy" id="943830"/>
    <lineage>
        <taxon>Bacteria</taxon>
        <taxon>Pseudomonadati</taxon>
        <taxon>Pseudomonadota</taxon>
        <taxon>Alphaproteobacteria</taxon>
        <taxon>Hyphomicrobiales</taxon>
        <taxon>Nitrobacteraceae</taxon>
        <taxon>Tardiphaga</taxon>
    </lineage>
</organism>
<dbReference type="RefSeq" id="WP_068731290.1">
    <property type="nucleotide sequence ID" value="NZ_LVYV01000005.1"/>
</dbReference>
<keyword evidence="1" id="KW-0812">Transmembrane</keyword>
<dbReference type="EMBL" id="LVYV01000005">
    <property type="protein sequence ID" value="KZD24207.1"/>
    <property type="molecule type" value="Genomic_DNA"/>
</dbReference>
<keyword evidence="3" id="KW-1185">Reference proteome</keyword>
<evidence type="ECO:0000256" key="1">
    <source>
        <dbReference type="SAM" id="Phobius"/>
    </source>
</evidence>